<keyword evidence="3" id="KW-1185">Reference proteome</keyword>
<reference evidence="2 3" key="1">
    <citation type="submission" date="2024-02" db="EMBL/GenBank/DDBJ databases">
        <title>De novo assembly and annotation of 12 fungi associated with fruit tree decline syndrome in Ontario, Canada.</title>
        <authorList>
            <person name="Sulman M."/>
            <person name="Ellouze W."/>
            <person name="Ilyukhin E."/>
        </authorList>
    </citation>
    <scope>NUCLEOTIDE SEQUENCE [LARGE SCALE GENOMIC DNA]</scope>
    <source>
        <strain evidence="2 3">M11/M66-122</strain>
    </source>
</reference>
<comment type="caution">
    <text evidence="2">The sequence shown here is derived from an EMBL/GenBank/DDBJ whole genome shotgun (WGS) entry which is preliminary data.</text>
</comment>
<accession>A0AAN9V285</accession>
<evidence type="ECO:0000313" key="3">
    <source>
        <dbReference type="Proteomes" id="UP001320420"/>
    </source>
</evidence>
<dbReference type="EMBL" id="JAKJXP020000005">
    <property type="protein sequence ID" value="KAK7756760.1"/>
    <property type="molecule type" value="Genomic_DNA"/>
</dbReference>
<dbReference type="Pfam" id="PF13563">
    <property type="entry name" value="2_5_RNA_ligase2"/>
    <property type="match status" value="1"/>
</dbReference>
<evidence type="ECO:0000256" key="1">
    <source>
        <dbReference type="SAM" id="MobiDB-lite"/>
    </source>
</evidence>
<protein>
    <submittedName>
        <fullName evidence="2">Uncharacterized protein</fullName>
    </submittedName>
</protein>
<feature type="compositionally biased region" description="Polar residues" evidence="1">
    <location>
        <begin position="1"/>
        <end position="29"/>
    </location>
</feature>
<dbReference type="Proteomes" id="UP001320420">
    <property type="component" value="Unassembled WGS sequence"/>
</dbReference>
<gene>
    <name evidence="2" type="ORF">SLS62_001203</name>
</gene>
<dbReference type="Gene3D" id="3.90.1140.10">
    <property type="entry name" value="Cyclic phosphodiesterase"/>
    <property type="match status" value="1"/>
</dbReference>
<sequence>MVSGLAPTSSRGNHSVGASQAQPRASAATTYRRRESHKPRTSTTAEKEEEEEEHYYVLTLATDAAHHDAMSALRKRYFPPTLLKVPAHISLFRALPGSQLPTITSDIRSVMLMAAASSQGDEEEEGHKAFPICAQTQTPFRMARGVGVGIAGLRPAERWFEELQARWRGFLSRQDRARFRGHYTVMNKVDDEQAILRCLEELGRGGVKGSEGMVCGMTLWRYDRGWWHHHETFTFPKNAHSE</sequence>
<organism evidence="2 3">
    <name type="scientific">Diatrype stigma</name>
    <dbReference type="NCBI Taxonomy" id="117547"/>
    <lineage>
        <taxon>Eukaryota</taxon>
        <taxon>Fungi</taxon>
        <taxon>Dikarya</taxon>
        <taxon>Ascomycota</taxon>
        <taxon>Pezizomycotina</taxon>
        <taxon>Sordariomycetes</taxon>
        <taxon>Xylariomycetidae</taxon>
        <taxon>Xylariales</taxon>
        <taxon>Diatrypaceae</taxon>
        <taxon>Diatrype</taxon>
    </lineage>
</organism>
<proteinExistence type="predicted"/>
<name>A0AAN9V285_9PEZI</name>
<evidence type="ECO:0000313" key="2">
    <source>
        <dbReference type="EMBL" id="KAK7756760.1"/>
    </source>
</evidence>
<dbReference type="AlphaFoldDB" id="A0AAN9V285"/>
<feature type="region of interest" description="Disordered" evidence="1">
    <location>
        <begin position="1"/>
        <end position="53"/>
    </location>
</feature>